<evidence type="ECO:0000313" key="2">
    <source>
        <dbReference type="Proteomes" id="UP000509478"/>
    </source>
</evidence>
<dbReference type="RefSeq" id="WP_179370983.1">
    <property type="nucleotide sequence ID" value="NZ_CP026995.1"/>
</dbReference>
<evidence type="ECO:0000313" key="1">
    <source>
        <dbReference type="EMBL" id="QLH07119.1"/>
    </source>
</evidence>
<sequence>MPEGWKTITIREEVFDRISKKHSESKTSLKISPWVSDYLAMNLEKDDLVHRYAPFLEVIGEPSNVLYIKDHKKGKIIEVRMNKTGELKSTDENPIYLQFAWALPELAKLKQKI</sequence>
<keyword evidence="2" id="KW-1185">Reference proteome</keyword>
<reference evidence="1 2" key="1">
    <citation type="submission" date="2018-02" db="EMBL/GenBank/DDBJ databases">
        <title>Complete genome of Nitrosopumilus ureaphilus PS0.</title>
        <authorList>
            <person name="Qin W."/>
            <person name="Zheng Y."/>
            <person name="Stahl D.A."/>
        </authorList>
    </citation>
    <scope>NUCLEOTIDE SEQUENCE [LARGE SCALE GENOMIC DNA]</scope>
    <source>
        <strain evidence="1 2">PS0</strain>
    </source>
</reference>
<dbReference type="KEGG" id="nue:C5F50_08570"/>
<dbReference type="GeneID" id="56068148"/>
<dbReference type="Proteomes" id="UP000509478">
    <property type="component" value="Chromosome"/>
</dbReference>
<protein>
    <submittedName>
        <fullName evidence="1">Uncharacterized protein</fullName>
    </submittedName>
</protein>
<dbReference type="OrthoDB" id="6754at2157"/>
<dbReference type="AlphaFoldDB" id="A0A7D5R7Y1"/>
<name>A0A7D5R7Y1_9ARCH</name>
<accession>A0A7D5R7Y1</accession>
<dbReference type="EMBL" id="CP026995">
    <property type="protein sequence ID" value="QLH07119.1"/>
    <property type="molecule type" value="Genomic_DNA"/>
</dbReference>
<proteinExistence type="predicted"/>
<gene>
    <name evidence="1" type="ORF">C5F50_08570</name>
</gene>
<organism evidence="1 2">
    <name type="scientific">Nitrosopumilus ureiphilus</name>
    <dbReference type="NCBI Taxonomy" id="1470067"/>
    <lineage>
        <taxon>Archaea</taxon>
        <taxon>Nitrososphaerota</taxon>
        <taxon>Nitrososphaeria</taxon>
        <taxon>Nitrosopumilales</taxon>
        <taxon>Nitrosopumilaceae</taxon>
        <taxon>Nitrosopumilus</taxon>
    </lineage>
</organism>